<comment type="caution">
    <text evidence="2">The sequence shown here is derived from an EMBL/GenBank/DDBJ whole genome shotgun (WGS) entry which is preliminary data.</text>
</comment>
<evidence type="ECO:0000256" key="1">
    <source>
        <dbReference type="SAM" id="MobiDB-lite"/>
    </source>
</evidence>
<proteinExistence type="predicted"/>
<feature type="non-terminal residue" evidence="2">
    <location>
        <position position="1"/>
    </location>
</feature>
<organism evidence="2 3">
    <name type="scientific">Thalassiosira oceanica</name>
    <name type="common">Marine diatom</name>
    <dbReference type="NCBI Taxonomy" id="159749"/>
    <lineage>
        <taxon>Eukaryota</taxon>
        <taxon>Sar</taxon>
        <taxon>Stramenopiles</taxon>
        <taxon>Ochrophyta</taxon>
        <taxon>Bacillariophyta</taxon>
        <taxon>Coscinodiscophyceae</taxon>
        <taxon>Thalassiosirophycidae</taxon>
        <taxon>Thalassiosirales</taxon>
        <taxon>Thalassiosiraceae</taxon>
        <taxon>Thalassiosira</taxon>
    </lineage>
</organism>
<feature type="region of interest" description="Disordered" evidence="1">
    <location>
        <begin position="191"/>
        <end position="261"/>
    </location>
</feature>
<keyword evidence="3" id="KW-1185">Reference proteome</keyword>
<name>K0RHH7_THAOC</name>
<dbReference type="Proteomes" id="UP000266841">
    <property type="component" value="Unassembled WGS sequence"/>
</dbReference>
<feature type="compositionally biased region" description="Basic and acidic residues" evidence="1">
    <location>
        <begin position="13"/>
        <end position="34"/>
    </location>
</feature>
<accession>K0RHH7</accession>
<sequence>PRPPARGTWTWGERPEDRRVSLEHGRGRRAPGDHHRARLVGGRGHGARESRAVRPEPVARRDVLGPPAGRARAESDPVPVPPVGGQGHHAVPDDGAHLGLARVVPERRQRQPVPPPVDAHPAPVGVDLVDHHLDGALLELSRGEELVPALEGHGVGQRDVPVERAPLVDLLDLTVRADGDGGEDGRVECRRELAGVGPPSEDEGVPRHARRGGEGQRQRDEERRAGRRGPRRGSDNQIRKVCVRNRMPTANNGGDGDEATRPEEVLVERVEMADQQYDDLREISLSSASSNESSADPAMRPDESGKPEQREAVAVSAAKRAKLEVPPTKPPTPTSDGASTQAAVVDYLSAKRAGNLVCRLRARLSLWRWQWQWQ</sequence>
<feature type="compositionally biased region" description="Low complexity" evidence="1">
    <location>
        <begin position="285"/>
        <end position="294"/>
    </location>
</feature>
<evidence type="ECO:0000313" key="3">
    <source>
        <dbReference type="Proteomes" id="UP000266841"/>
    </source>
</evidence>
<feature type="compositionally biased region" description="Basic and acidic residues" evidence="1">
    <location>
        <begin position="46"/>
        <end position="63"/>
    </location>
</feature>
<feature type="region of interest" description="Disordered" evidence="1">
    <location>
        <begin position="1"/>
        <end position="86"/>
    </location>
</feature>
<feature type="compositionally biased region" description="Basic and acidic residues" evidence="1">
    <location>
        <begin position="211"/>
        <end position="224"/>
    </location>
</feature>
<evidence type="ECO:0000313" key="2">
    <source>
        <dbReference type="EMBL" id="EJK53168.1"/>
    </source>
</evidence>
<feature type="compositionally biased region" description="Basic and acidic residues" evidence="1">
    <location>
        <begin position="299"/>
        <end position="311"/>
    </location>
</feature>
<protein>
    <submittedName>
        <fullName evidence="2">Uncharacterized protein</fullName>
    </submittedName>
</protein>
<dbReference type="AlphaFoldDB" id="K0RHH7"/>
<reference evidence="2 3" key="1">
    <citation type="journal article" date="2012" name="Genome Biol.">
        <title>Genome and low-iron response of an oceanic diatom adapted to chronic iron limitation.</title>
        <authorList>
            <person name="Lommer M."/>
            <person name="Specht M."/>
            <person name="Roy A.S."/>
            <person name="Kraemer L."/>
            <person name="Andreson R."/>
            <person name="Gutowska M.A."/>
            <person name="Wolf J."/>
            <person name="Bergner S.V."/>
            <person name="Schilhabel M.B."/>
            <person name="Klostermeier U.C."/>
            <person name="Beiko R.G."/>
            <person name="Rosenstiel P."/>
            <person name="Hippler M."/>
            <person name="Laroche J."/>
        </authorList>
    </citation>
    <scope>NUCLEOTIDE SEQUENCE [LARGE SCALE GENOMIC DNA]</scope>
    <source>
        <strain evidence="2 3">CCMP1005</strain>
    </source>
</reference>
<feature type="region of interest" description="Disordered" evidence="1">
    <location>
        <begin position="285"/>
        <end position="340"/>
    </location>
</feature>
<gene>
    <name evidence="2" type="ORF">THAOC_27450</name>
</gene>
<dbReference type="EMBL" id="AGNL01038344">
    <property type="protein sequence ID" value="EJK53168.1"/>
    <property type="molecule type" value="Genomic_DNA"/>
</dbReference>